<dbReference type="InterPro" id="IPR017958">
    <property type="entry name" value="Gln-tRNA_amidoTrfase_suB_CS"/>
</dbReference>
<dbReference type="PANTHER" id="PTHR11659">
    <property type="entry name" value="GLUTAMYL-TRNA GLN AMIDOTRANSFERASE SUBUNIT B MITOCHONDRIAL AND PROKARYOTIC PET112-RELATED"/>
    <property type="match status" value="1"/>
</dbReference>
<dbReference type="STRING" id="1798480.A2851_02215"/>
<dbReference type="SUPFAM" id="SSF55931">
    <property type="entry name" value="Glutamine synthetase/guanido kinase"/>
    <property type="match status" value="1"/>
</dbReference>
<keyword evidence="4 10" id="KW-0547">Nucleotide-binding</keyword>
<dbReference type="EC" id="6.3.5.-" evidence="10"/>
<comment type="catalytic activity">
    <reaction evidence="9 10">
        <text>L-glutamyl-tRNA(Gln) + L-glutamine + ATP + H2O = L-glutaminyl-tRNA(Gln) + L-glutamate + ADP + phosphate + H(+)</text>
        <dbReference type="Rhea" id="RHEA:17521"/>
        <dbReference type="Rhea" id="RHEA-COMP:9681"/>
        <dbReference type="Rhea" id="RHEA-COMP:9684"/>
        <dbReference type="ChEBI" id="CHEBI:15377"/>
        <dbReference type="ChEBI" id="CHEBI:15378"/>
        <dbReference type="ChEBI" id="CHEBI:29985"/>
        <dbReference type="ChEBI" id="CHEBI:30616"/>
        <dbReference type="ChEBI" id="CHEBI:43474"/>
        <dbReference type="ChEBI" id="CHEBI:58359"/>
        <dbReference type="ChEBI" id="CHEBI:78520"/>
        <dbReference type="ChEBI" id="CHEBI:78521"/>
        <dbReference type="ChEBI" id="CHEBI:456216"/>
    </reaction>
</comment>
<comment type="catalytic activity">
    <reaction evidence="8 10">
        <text>L-aspartyl-tRNA(Asn) + L-glutamine + ATP + H2O = L-asparaginyl-tRNA(Asn) + L-glutamate + ADP + phosphate + 2 H(+)</text>
        <dbReference type="Rhea" id="RHEA:14513"/>
        <dbReference type="Rhea" id="RHEA-COMP:9674"/>
        <dbReference type="Rhea" id="RHEA-COMP:9677"/>
        <dbReference type="ChEBI" id="CHEBI:15377"/>
        <dbReference type="ChEBI" id="CHEBI:15378"/>
        <dbReference type="ChEBI" id="CHEBI:29985"/>
        <dbReference type="ChEBI" id="CHEBI:30616"/>
        <dbReference type="ChEBI" id="CHEBI:43474"/>
        <dbReference type="ChEBI" id="CHEBI:58359"/>
        <dbReference type="ChEBI" id="CHEBI:78515"/>
        <dbReference type="ChEBI" id="CHEBI:78516"/>
        <dbReference type="ChEBI" id="CHEBI:456216"/>
    </reaction>
</comment>
<evidence type="ECO:0000256" key="8">
    <source>
        <dbReference type="ARBA" id="ARBA00047380"/>
    </source>
</evidence>
<comment type="caution">
    <text evidence="12">The sequence shown here is derived from an EMBL/GenBank/DDBJ whole genome shotgun (WGS) entry which is preliminary data.</text>
</comment>
<evidence type="ECO:0000313" key="13">
    <source>
        <dbReference type="Proteomes" id="UP000176863"/>
    </source>
</evidence>
<feature type="domain" description="Asn/Gln amidotransferase" evidence="11">
    <location>
        <begin position="320"/>
        <end position="485"/>
    </location>
</feature>
<evidence type="ECO:0000256" key="4">
    <source>
        <dbReference type="ARBA" id="ARBA00022741"/>
    </source>
</evidence>
<evidence type="ECO:0000256" key="7">
    <source>
        <dbReference type="ARBA" id="ARBA00024799"/>
    </source>
</evidence>
<dbReference type="InterPro" id="IPR023168">
    <property type="entry name" value="GatB_Yqey_C_2"/>
</dbReference>
<evidence type="ECO:0000256" key="1">
    <source>
        <dbReference type="ARBA" id="ARBA00005306"/>
    </source>
</evidence>
<keyword evidence="6 10" id="KW-0648">Protein biosynthesis</keyword>
<evidence type="ECO:0000256" key="6">
    <source>
        <dbReference type="ARBA" id="ARBA00022917"/>
    </source>
</evidence>
<dbReference type="InterPro" id="IPR014746">
    <property type="entry name" value="Gln_synth/guanido_kin_cat_dom"/>
</dbReference>
<dbReference type="SUPFAM" id="SSF89095">
    <property type="entry name" value="GatB/YqeY motif"/>
    <property type="match status" value="1"/>
</dbReference>
<name>A0A1F6CX51_9BACT</name>
<accession>A0A1F6CX51</accession>
<comment type="function">
    <text evidence="7 10">Allows the formation of correctly charged Asn-tRNA(Asn) or Gln-tRNA(Gln) through the transamidation of misacylated Asp-tRNA(Asn) or Glu-tRNA(Gln) in organisms which lack either or both of asparaginyl-tRNA or glutaminyl-tRNA synthetases. The reaction takes place in the presence of glutamine and ATP through an activated phospho-Asp-tRNA(Asn) or phospho-Glu-tRNA(Gln).</text>
</comment>
<evidence type="ECO:0000256" key="9">
    <source>
        <dbReference type="ARBA" id="ARBA00047913"/>
    </source>
</evidence>
<keyword evidence="5 10" id="KW-0067">ATP-binding</keyword>
<dbReference type="NCBIfam" id="TIGR00133">
    <property type="entry name" value="gatB"/>
    <property type="match status" value="1"/>
</dbReference>
<dbReference type="GO" id="GO:0005524">
    <property type="term" value="F:ATP binding"/>
    <property type="evidence" value="ECO:0007669"/>
    <property type="project" value="UniProtKB-KW"/>
</dbReference>
<dbReference type="NCBIfam" id="NF004014">
    <property type="entry name" value="PRK05477.1-4"/>
    <property type="match status" value="1"/>
</dbReference>
<comment type="similarity">
    <text evidence="1 10">Belongs to the GatB/GatE family. GatB subfamily.</text>
</comment>
<dbReference type="InterPro" id="IPR017959">
    <property type="entry name" value="Asn/Gln-tRNA_amidoTrfase_suB/E"/>
</dbReference>
<dbReference type="InterPro" id="IPR003789">
    <property type="entry name" value="Asn/Gln_tRNA_amidoTrase-B-like"/>
</dbReference>
<evidence type="ECO:0000313" key="12">
    <source>
        <dbReference type="EMBL" id="OGG53677.1"/>
    </source>
</evidence>
<evidence type="ECO:0000259" key="11">
    <source>
        <dbReference type="SMART" id="SM00845"/>
    </source>
</evidence>
<comment type="subunit">
    <text evidence="2 10">Heterotrimer of A, B and C subunits.</text>
</comment>
<organism evidence="12 13">
    <name type="scientific">Candidatus Kaiserbacteria bacterium RIFCSPHIGHO2_01_FULL_53_29</name>
    <dbReference type="NCBI Taxonomy" id="1798480"/>
    <lineage>
        <taxon>Bacteria</taxon>
        <taxon>Candidatus Kaiseribacteriota</taxon>
    </lineage>
</organism>
<dbReference type="GO" id="GO:0050567">
    <property type="term" value="F:glutaminyl-tRNA synthase (glutamine-hydrolyzing) activity"/>
    <property type="evidence" value="ECO:0007669"/>
    <property type="project" value="UniProtKB-UniRule"/>
</dbReference>
<dbReference type="Pfam" id="PF02637">
    <property type="entry name" value="GatB_Yqey"/>
    <property type="match status" value="1"/>
</dbReference>
<dbReference type="PROSITE" id="PS01234">
    <property type="entry name" value="GATB"/>
    <property type="match status" value="1"/>
</dbReference>
<evidence type="ECO:0000256" key="3">
    <source>
        <dbReference type="ARBA" id="ARBA00022598"/>
    </source>
</evidence>
<proteinExistence type="inferred from homology"/>
<dbReference type="HAMAP" id="MF_00121">
    <property type="entry name" value="GatB"/>
    <property type="match status" value="1"/>
</dbReference>
<gene>
    <name evidence="10" type="primary">gatB</name>
    <name evidence="12" type="ORF">A2851_02215</name>
</gene>
<dbReference type="GO" id="GO:0050566">
    <property type="term" value="F:asparaginyl-tRNA synthase (glutamine-hydrolyzing) activity"/>
    <property type="evidence" value="ECO:0007669"/>
    <property type="project" value="RHEA"/>
</dbReference>
<dbReference type="InterPro" id="IPR006075">
    <property type="entry name" value="Asn/Gln-tRNA_Trfase_suB/E_cat"/>
</dbReference>
<dbReference type="PANTHER" id="PTHR11659:SF0">
    <property type="entry name" value="GLUTAMYL-TRNA(GLN) AMIDOTRANSFERASE SUBUNIT B, MITOCHONDRIAL"/>
    <property type="match status" value="1"/>
</dbReference>
<evidence type="ECO:0000256" key="5">
    <source>
        <dbReference type="ARBA" id="ARBA00022840"/>
    </source>
</evidence>
<dbReference type="Pfam" id="PF02934">
    <property type="entry name" value="GatB_N"/>
    <property type="match status" value="1"/>
</dbReference>
<dbReference type="Proteomes" id="UP000176863">
    <property type="component" value="Unassembled WGS sequence"/>
</dbReference>
<dbReference type="InterPro" id="IPR004413">
    <property type="entry name" value="GatB"/>
</dbReference>
<evidence type="ECO:0000256" key="2">
    <source>
        <dbReference type="ARBA" id="ARBA00011123"/>
    </source>
</evidence>
<reference evidence="12 13" key="1">
    <citation type="journal article" date="2016" name="Nat. Commun.">
        <title>Thousands of microbial genomes shed light on interconnected biogeochemical processes in an aquifer system.</title>
        <authorList>
            <person name="Anantharaman K."/>
            <person name="Brown C.T."/>
            <person name="Hug L.A."/>
            <person name="Sharon I."/>
            <person name="Castelle C.J."/>
            <person name="Probst A.J."/>
            <person name="Thomas B.C."/>
            <person name="Singh A."/>
            <person name="Wilkins M.J."/>
            <person name="Karaoz U."/>
            <person name="Brodie E.L."/>
            <person name="Williams K.H."/>
            <person name="Hubbard S.S."/>
            <person name="Banfield J.F."/>
        </authorList>
    </citation>
    <scope>NUCLEOTIDE SEQUENCE [LARGE SCALE GENOMIC DNA]</scope>
</reference>
<dbReference type="EMBL" id="MFKT01000009">
    <property type="protein sequence ID" value="OGG53677.1"/>
    <property type="molecule type" value="Genomic_DNA"/>
</dbReference>
<evidence type="ECO:0000256" key="10">
    <source>
        <dbReference type="HAMAP-Rule" id="MF_00121"/>
    </source>
</evidence>
<sequence>MSNYVPTIGLEIHAELKTKTKMFCRSKNDANESRSNINICPVCMAHPGTLPAINRAAVRSVLRVGVALGATLADYTEFDRKNYFYPDLPKGYQLSQYEYPLVSGGELHGVQITRVHLEEDTASSIHEEGVGTTVDYNRAGIPLMELVTEPVISSAKQAGDFARELQLLLRTLEVSEANMEKGEMRVEANISVSNTSELGTKVEVKNLNSFRAMERAVEYEIKRQTALLERGEKVIQQTLGWDEGKQATFPQRVKEGSADYRYFPDPDLPSMKLSEIPEFNPERLRGGMPQLPSERRARYLSLGVKKEDADAYVREPHLGKFFEEVISGYEGDSIKVALASNYISNDLVNITSSFAKATKDRRDTQKRDTEERHEIHISARNFRKIIDMVAERKISSRAAKDILTESVKSGRDPEEVAKSGNLYQVSAGNDFEAVVAEVLSENASVVNDFKKGKEAALEYLVGQSMKALRGAGDPVALRELIRSKIS</sequence>
<dbReference type="GO" id="GO:0006412">
    <property type="term" value="P:translation"/>
    <property type="evidence" value="ECO:0007669"/>
    <property type="project" value="UniProtKB-UniRule"/>
</dbReference>
<dbReference type="SMART" id="SM00845">
    <property type="entry name" value="GatB_Yqey"/>
    <property type="match status" value="1"/>
</dbReference>
<dbReference type="InterPro" id="IPR018027">
    <property type="entry name" value="Asn/Gln_amidotransferase"/>
</dbReference>
<dbReference type="AlphaFoldDB" id="A0A1F6CX51"/>
<keyword evidence="3 10" id="KW-0436">Ligase</keyword>
<protein>
    <recommendedName>
        <fullName evidence="10">Aspartyl/glutamyl-tRNA(Asn/Gln) amidotransferase subunit B</fullName>
        <shortName evidence="10">Asp/Glu-ADT subunit B</shortName>
        <ecNumber evidence="10">6.3.5.-</ecNumber>
    </recommendedName>
</protein>
<dbReference type="NCBIfam" id="NF004012">
    <property type="entry name" value="PRK05477.1-2"/>
    <property type="match status" value="1"/>
</dbReference>
<dbReference type="Gene3D" id="1.10.10.410">
    <property type="match status" value="1"/>
</dbReference>